<accession>A0ABW5TZI3</accession>
<dbReference type="InterPro" id="IPR028992">
    <property type="entry name" value="Hedgehog/Intein_dom"/>
</dbReference>
<comment type="caution">
    <text evidence="2">The sequence shown here is derived from an EMBL/GenBank/DDBJ whole genome shotgun (WGS) entry which is preliminary data.</text>
</comment>
<feature type="domain" description="Hedgehog/Intein (Hint)" evidence="1">
    <location>
        <begin position="155"/>
        <end position="291"/>
    </location>
</feature>
<dbReference type="SUPFAM" id="SSF51294">
    <property type="entry name" value="Hedgehog/intein (Hint) domain"/>
    <property type="match status" value="1"/>
</dbReference>
<dbReference type="EMBL" id="JBHUMP010000003">
    <property type="protein sequence ID" value="MFD2739068.1"/>
    <property type="molecule type" value="Genomic_DNA"/>
</dbReference>
<protein>
    <submittedName>
        <fullName evidence="2">Hint domain-containing protein</fullName>
    </submittedName>
</protein>
<dbReference type="Proteomes" id="UP001597474">
    <property type="component" value="Unassembled WGS sequence"/>
</dbReference>
<evidence type="ECO:0000313" key="2">
    <source>
        <dbReference type="EMBL" id="MFD2739068.1"/>
    </source>
</evidence>
<keyword evidence="3" id="KW-1185">Reference proteome</keyword>
<dbReference type="RefSeq" id="WP_386372335.1">
    <property type="nucleotide sequence ID" value="NZ_JBHUMP010000003.1"/>
</dbReference>
<name>A0ABW5TZI3_9RHOB</name>
<dbReference type="InterPro" id="IPR036844">
    <property type="entry name" value="Hint_dom_sf"/>
</dbReference>
<reference evidence="3" key="1">
    <citation type="journal article" date="2019" name="Int. J. Syst. Evol. Microbiol.">
        <title>The Global Catalogue of Microorganisms (GCM) 10K type strain sequencing project: providing services to taxonomists for standard genome sequencing and annotation.</title>
        <authorList>
            <consortium name="The Broad Institute Genomics Platform"/>
            <consortium name="The Broad Institute Genome Sequencing Center for Infectious Disease"/>
            <person name="Wu L."/>
            <person name="Ma J."/>
        </authorList>
    </citation>
    <scope>NUCLEOTIDE SEQUENCE [LARGE SCALE GENOMIC DNA]</scope>
    <source>
        <strain evidence="3">TISTR 2562</strain>
    </source>
</reference>
<sequence length="357" mass="37777">MVTRSFFATDSDTLTVISGSNTALLGNGVINNSDTPDGTVFRYTGGTPRKITIEDSSALPDVMEDDLAGQHVVLDGGGIVAEGTPIEAESLIGLWAIDDQGHAVGDLIVITVFSQNGVAGDVFGFTSDTPLTPGTSYVKVGGNNLGSNYYSNFITCFAAGTLIDTVDGRRPVEELKAGDLVLTRDHGAQPLRWCGMREVAGQDRFAPVRFAPGAWDNETVLLVSPQHRMLLTSPLAELLFGHAEMLIAAKFLVGLPGIDSAPCPRIRYCHVMCDAHQIIRGNGCWSESFFLSDMALEGSSCAARAELLALFPDLPAGIARFGDTAAPVLKAREAALLRAALREPDTAAPASRLLSLA</sequence>
<dbReference type="Pfam" id="PF13403">
    <property type="entry name" value="Hint_2"/>
    <property type="match status" value="1"/>
</dbReference>
<organism evidence="2 3">
    <name type="scientific">Sulfitobacter aestuarii</name>
    <dbReference type="NCBI Taxonomy" id="2161676"/>
    <lineage>
        <taxon>Bacteria</taxon>
        <taxon>Pseudomonadati</taxon>
        <taxon>Pseudomonadota</taxon>
        <taxon>Alphaproteobacteria</taxon>
        <taxon>Rhodobacterales</taxon>
        <taxon>Roseobacteraceae</taxon>
        <taxon>Sulfitobacter</taxon>
    </lineage>
</organism>
<gene>
    <name evidence="2" type="ORF">ACFSUD_05775</name>
</gene>
<evidence type="ECO:0000259" key="1">
    <source>
        <dbReference type="Pfam" id="PF13403"/>
    </source>
</evidence>
<dbReference type="Gene3D" id="2.170.16.10">
    <property type="entry name" value="Hedgehog/Intein (Hint) domain"/>
    <property type="match status" value="1"/>
</dbReference>
<proteinExistence type="predicted"/>
<evidence type="ECO:0000313" key="3">
    <source>
        <dbReference type="Proteomes" id="UP001597474"/>
    </source>
</evidence>